<dbReference type="EMBL" id="LEOY01000006">
    <property type="protein sequence ID" value="RBR30101.1"/>
    <property type="molecule type" value="Genomic_DNA"/>
</dbReference>
<dbReference type="AlphaFoldDB" id="A0A366SHN1"/>
<evidence type="ECO:0000313" key="1">
    <source>
        <dbReference type="EMBL" id="RBR30101.1"/>
    </source>
</evidence>
<dbReference type="RefSeq" id="WP_113784426.1">
    <property type="nucleotide sequence ID" value="NZ_KZ845741.1"/>
</dbReference>
<reference evidence="1 2" key="1">
    <citation type="submission" date="2015-06" db="EMBL/GenBank/DDBJ databases">
        <title>The Genome Sequence of Enterococcus cecorum 170AEA1.</title>
        <authorList>
            <consortium name="The Broad Institute Genomics Platform"/>
            <consortium name="The Broad Institute Genome Sequencing Center for Infectious Disease"/>
            <person name="Earl A.M."/>
            <person name="Van Tyne D."/>
            <person name="Lebreton F."/>
            <person name="Saavedra J.T."/>
            <person name="Gilmore M.S."/>
            <person name="Manson McGuire A."/>
            <person name="Clock S."/>
            <person name="Crupain M."/>
            <person name="Rangan U."/>
            <person name="Young S."/>
            <person name="Abouelleil A."/>
            <person name="Cao P."/>
            <person name="Chapman S.B."/>
            <person name="Griggs A."/>
            <person name="Priest M."/>
            <person name="Shea T."/>
            <person name="Wortman J."/>
            <person name="Nusbaum C."/>
            <person name="Birren B."/>
        </authorList>
    </citation>
    <scope>NUCLEOTIDE SEQUENCE [LARGE SCALE GENOMIC DNA]</scope>
    <source>
        <strain evidence="1 2">170AEA1</strain>
    </source>
</reference>
<organism evidence="1 2">
    <name type="scientific">Enterococcus cecorum</name>
    <dbReference type="NCBI Taxonomy" id="44008"/>
    <lineage>
        <taxon>Bacteria</taxon>
        <taxon>Bacillati</taxon>
        <taxon>Bacillota</taxon>
        <taxon>Bacilli</taxon>
        <taxon>Lactobacillales</taxon>
        <taxon>Enterococcaceae</taxon>
        <taxon>Enterococcus</taxon>
    </lineage>
</organism>
<dbReference type="Proteomes" id="UP000252800">
    <property type="component" value="Unassembled WGS sequence"/>
</dbReference>
<evidence type="ECO:0000313" key="2">
    <source>
        <dbReference type="Proteomes" id="UP000252800"/>
    </source>
</evidence>
<name>A0A366SHN1_9ENTE</name>
<gene>
    <name evidence="1" type="ORF">EB18_01104</name>
</gene>
<comment type="caution">
    <text evidence="1">The sequence shown here is derived from an EMBL/GenBank/DDBJ whole genome shotgun (WGS) entry which is preliminary data.</text>
</comment>
<sequence>MDKERSAMINIGGQEYELILTTKATKEIAGRYGGLENLGEKLMKSENFEMALDEIVWLITLMANQSLLIHNLRNPDNKKPLLTQEEVELLTSPLELATYKNALTEAMFKGTKRNVESEDDSKNVQTG</sequence>
<protein>
    <submittedName>
        <fullName evidence="1">Uncharacterized protein</fullName>
    </submittedName>
</protein>
<accession>A0A366SHN1</accession>
<proteinExistence type="predicted"/>